<evidence type="ECO:0000256" key="2">
    <source>
        <dbReference type="SAM" id="SignalP"/>
    </source>
</evidence>
<evidence type="ECO:0008006" key="5">
    <source>
        <dbReference type="Google" id="ProtNLM"/>
    </source>
</evidence>
<accession>A0ABS1V5V4</accession>
<feature type="chain" id="PRO_5046193276" description="Lipoprotein" evidence="2">
    <location>
        <begin position="19"/>
        <end position="98"/>
    </location>
</feature>
<dbReference type="EMBL" id="JAEUXJ010000007">
    <property type="protein sequence ID" value="MBL6457067.1"/>
    <property type="molecule type" value="Genomic_DNA"/>
</dbReference>
<name>A0ABS1V5V4_9PROT</name>
<organism evidence="3 4">
    <name type="scientific">Belnapia mucosa</name>
    <dbReference type="NCBI Taxonomy" id="2804532"/>
    <lineage>
        <taxon>Bacteria</taxon>
        <taxon>Pseudomonadati</taxon>
        <taxon>Pseudomonadota</taxon>
        <taxon>Alphaproteobacteria</taxon>
        <taxon>Acetobacterales</taxon>
        <taxon>Roseomonadaceae</taxon>
        <taxon>Belnapia</taxon>
    </lineage>
</organism>
<dbReference type="PROSITE" id="PS51257">
    <property type="entry name" value="PROKAR_LIPOPROTEIN"/>
    <property type="match status" value="1"/>
</dbReference>
<keyword evidence="4" id="KW-1185">Reference proteome</keyword>
<proteinExistence type="predicted"/>
<evidence type="ECO:0000313" key="3">
    <source>
        <dbReference type="EMBL" id="MBL6457067.1"/>
    </source>
</evidence>
<evidence type="ECO:0000256" key="1">
    <source>
        <dbReference type="SAM" id="MobiDB-lite"/>
    </source>
</evidence>
<feature type="region of interest" description="Disordered" evidence="1">
    <location>
        <begin position="19"/>
        <end position="98"/>
    </location>
</feature>
<feature type="signal peptide" evidence="2">
    <location>
        <begin position="1"/>
        <end position="18"/>
    </location>
</feature>
<reference evidence="3 4" key="1">
    <citation type="submission" date="2021-01" db="EMBL/GenBank/DDBJ databases">
        <title>Belnapia mucosa sp. nov. and Belnapia arida sp. nov., isolated from the Tabernas Desert (Almeria, Spain).</title>
        <authorList>
            <person name="Molina-Menor E."/>
            <person name="Vidal-Verdu A."/>
            <person name="Calonge A."/>
            <person name="Satari L."/>
            <person name="Pereto Magraner J."/>
            <person name="Porcar Miralles M."/>
        </authorList>
    </citation>
    <scope>NUCLEOTIDE SEQUENCE [LARGE SCALE GENOMIC DNA]</scope>
    <source>
        <strain evidence="3 4">T6</strain>
    </source>
</reference>
<dbReference type="Proteomes" id="UP000606490">
    <property type="component" value="Unassembled WGS sequence"/>
</dbReference>
<sequence>MITRIALVAALAALGACADARSGPPIAGESRGTGAPPLRQQVEQQPHSGNASAGSATITGTDGQGRPTIDRTGPAGGGIGGVGPAPRSPGSQGGGRGG</sequence>
<protein>
    <recommendedName>
        <fullName evidence="5">Lipoprotein</fullName>
    </recommendedName>
</protein>
<evidence type="ECO:0000313" key="4">
    <source>
        <dbReference type="Proteomes" id="UP000606490"/>
    </source>
</evidence>
<feature type="compositionally biased region" description="Gly residues" evidence="1">
    <location>
        <begin position="74"/>
        <end position="83"/>
    </location>
</feature>
<dbReference type="RefSeq" id="WP_202826808.1">
    <property type="nucleotide sequence ID" value="NZ_JAEUXJ010000007.1"/>
</dbReference>
<gene>
    <name evidence="3" type="ORF">JMJ55_17155</name>
</gene>
<keyword evidence="2" id="KW-0732">Signal</keyword>
<feature type="compositionally biased region" description="Polar residues" evidence="1">
    <location>
        <begin position="41"/>
        <end position="61"/>
    </location>
</feature>
<comment type="caution">
    <text evidence="3">The sequence shown here is derived from an EMBL/GenBank/DDBJ whole genome shotgun (WGS) entry which is preliminary data.</text>
</comment>